<dbReference type="InterPro" id="IPR036390">
    <property type="entry name" value="WH_DNA-bd_sf"/>
</dbReference>
<dbReference type="EMBL" id="CAJHIR010000062">
    <property type="protein sequence ID" value="CAD6494572.1"/>
    <property type="molecule type" value="Genomic_DNA"/>
</dbReference>
<accession>A0A811TFT4</accession>
<feature type="domain" description="HTH arsR-type" evidence="1">
    <location>
        <begin position="1"/>
        <end position="64"/>
    </location>
</feature>
<dbReference type="InterPro" id="IPR036388">
    <property type="entry name" value="WH-like_DNA-bd_sf"/>
</dbReference>
<dbReference type="AlphaFoldDB" id="A0A811TFT4"/>
<sequence length="64" mass="7635">MTTPTEKRIVNVLYYANKPLSTSDIAKRSKLSWVTAKKYLVRLYGKKLLRRKTKGKSVYWWLRT</sequence>
<dbReference type="Proteomes" id="UP000612009">
    <property type="component" value="Unassembled WGS sequence"/>
</dbReference>
<dbReference type="InterPro" id="IPR001845">
    <property type="entry name" value="HTH_ArsR_DNA-bd_dom"/>
</dbReference>
<gene>
    <name evidence="2" type="ORF">LAKADJCE_00842</name>
</gene>
<name>A0A811TFT4_9EURY</name>
<evidence type="ECO:0000313" key="2">
    <source>
        <dbReference type="EMBL" id="CAD6494572.1"/>
    </source>
</evidence>
<dbReference type="GO" id="GO:0003700">
    <property type="term" value="F:DNA-binding transcription factor activity"/>
    <property type="evidence" value="ECO:0007669"/>
    <property type="project" value="InterPro"/>
</dbReference>
<evidence type="ECO:0000259" key="1">
    <source>
        <dbReference type="PROSITE" id="PS50987"/>
    </source>
</evidence>
<organism evidence="2 3">
    <name type="scientific">Candidatus Argoarchaeum ethanivorans</name>
    <dbReference type="NCBI Taxonomy" id="2608793"/>
    <lineage>
        <taxon>Archaea</taxon>
        <taxon>Methanobacteriati</taxon>
        <taxon>Methanobacteriota</taxon>
        <taxon>Stenosarchaea group</taxon>
        <taxon>Methanomicrobia</taxon>
        <taxon>Methanosarcinales</taxon>
        <taxon>Methanosarcinales incertae sedis</taxon>
        <taxon>GOM Arc I cluster</taxon>
        <taxon>Candidatus Argoarchaeum</taxon>
    </lineage>
</organism>
<reference evidence="2" key="1">
    <citation type="submission" date="2020-10" db="EMBL/GenBank/DDBJ databases">
        <authorList>
            <person name="Hahn C.J."/>
            <person name="Laso-Perez R."/>
            <person name="Vulcano F."/>
            <person name="Vaziourakis K.-M."/>
            <person name="Stokke R."/>
            <person name="Steen I.H."/>
            <person name="Teske A."/>
            <person name="Boetius A."/>
            <person name="Liebeke M."/>
            <person name="Amann R."/>
            <person name="Knittel K."/>
        </authorList>
    </citation>
    <scope>NUCLEOTIDE SEQUENCE</scope>
    <source>
        <strain evidence="2">Gfbio:e3339647-f889-4370-9287-4fb5cb688e4c:AG392J18_GoMArc1</strain>
    </source>
</reference>
<evidence type="ECO:0000313" key="3">
    <source>
        <dbReference type="Proteomes" id="UP000612009"/>
    </source>
</evidence>
<comment type="caution">
    <text evidence="2">The sequence shown here is derived from an EMBL/GenBank/DDBJ whole genome shotgun (WGS) entry which is preliminary data.</text>
</comment>
<protein>
    <recommendedName>
        <fullName evidence="1">HTH arsR-type domain-containing protein</fullName>
    </recommendedName>
</protein>
<dbReference type="SUPFAM" id="SSF46785">
    <property type="entry name" value="Winged helix' DNA-binding domain"/>
    <property type="match status" value="1"/>
</dbReference>
<dbReference type="PROSITE" id="PS50987">
    <property type="entry name" value="HTH_ARSR_2"/>
    <property type="match status" value="1"/>
</dbReference>
<proteinExistence type="predicted"/>
<dbReference type="Gene3D" id="1.10.10.10">
    <property type="entry name" value="Winged helix-like DNA-binding domain superfamily/Winged helix DNA-binding domain"/>
    <property type="match status" value="1"/>
</dbReference>